<protein>
    <submittedName>
        <fullName evidence="2">Uncharacterized protein</fullName>
    </submittedName>
</protein>
<reference evidence="2" key="1">
    <citation type="journal article" date="2015" name="Nature">
        <title>Complex archaea that bridge the gap between prokaryotes and eukaryotes.</title>
        <authorList>
            <person name="Spang A."/>
            <person name="Saw J.H."/>
            <person name="Jorgensen S.L."/>
            <person name="Zaremba-Niedzwiedzka K."/>
            <person name="Martijn J."/>
            <person name="Lind A.E."/>
            <person name="van Eijk R."/>
            <person name="Schleper C."/>
            <person name="Guy L."/>
            <person name="Ettema T.J."/>
        </authorList>
    </citation>
    <scope>NUCLEOTIDE SEQUENCE</scope>
</reference>
<dbReference type="AlphaFoldDB" id="A0A0F9C0Q8"/>
<dbReference type="EMBL" id="LAZR01015159">
    <property type="protein sequence ID" value="KKM14381.1"/>
    <property type="molecule type" value="Genomic_DNA"/>
</dbReference>
<gene>
    <name evidence="3" type="ORF">LCGC14_1706770</name>
    <name evidence="2" type="ORF">LCGC14_2461950</name>
</gene>
<comment type="caution">
    <text evidence="2">The sequence shown here is derived from an EMBL/GenBank/DDBJ whole genome shotgun (WGS) entry which is preliminary data.</text>
</comment>
<evidence type="ECO:0000256" key="1">
    <source>
        <dbReference type="SAM" id="MobiDB-lite"/>
    </source>
</evidence>
<proteinExistence type="predicted"/>
<feature type="region of interest" description="Disordered" evidence="1">
    <location>
        <begin position="53"/>
        <end position="79"/>
    </location>
</feature>
<dbReference type="EMBL" id="LAZR01038352">
    <property type="protein sequence ID" value="KKL19792.1"/>
    <property type="molecule type" value="Genomic_DNA"/>
</dbReference>
<name>A0A0F9C0Q8_9ZZZZ</name>
<accession>A0A0F9C0Q8</accession>
<organism evidence="2">
    <name type="scientific">marine sediment metagenome</name>
    <dbReference type="NCBI Taxonomy" id="412755"/>
    <lineage>
        <taxon>unclassified sequences</taxon>
        <taxon>metagenomes</taxon>
        <taxon>ecological metagenomes</taxon>
    </lineage>
</organism>
<evidence type="ECO:0000313" key="2">
    <source>
        <dbReference type="EMBL" id="KKL19792.1"/>
    </source>
</evidence>
<sequence length="79" mass="9305">MGKHKRERTEQIQRIGKHIIMTEQAQNASEQHCFNKLVRQGVIVRDEVHTRDRLVEGTTQRGRQSIRDGVQAGRRQRYP</sequence>
<evidence type="ECO:0000313" key="3">
    <source>
        <dbReference type="EMBL" id="KKM14381.1"/>
    </source>
</evidence>